<feature type="region of interest" description="Disordered" evidence="1">
    <location>
        <begin position="202"/>
        <end position="225"/>
    </location>
</feature>
<keyword evidence="4" id="KW-1185">Reference proteome</keyword>
<reference evidence="3" key="2">
    <citation type="submission" date="2013-07" db="EMBL/GenBank/DDBJ databases">
        <authorList>
            <consortium name="The Broad Institute Genome Sequencing Platform"/>
            <person name="Cuomo C."/>
            <person name="Litvintseva A."/>
            <person name="Chen Y."/>
            <person name="Heitman J."/>
            <person name="Sun S."/>
            <person name="Springer D."/>
            <person name="Dromer F."/>
            <person name="Young S.K."/>
            <person name="Zeng Q."/>
            <person name="Gargeya S."/>
            <person name="Fitzgerald M."/>
            <person name="Abouelleil A."/>
            <person name="Alvarado L."/>
            <person name="Berlin A.M."/>
            <person name="Chapman S.B."/>
            <person name="Dewar J."/>
            <person name="Goldberg J."/>
            <person name="Griggs A."/>
            <person name="Gujja S."/>
            <person name="Hansen M."/>
            <person name="Howarth C."/>
            <person name="Imamovic A."/>
            <person name="Larimer J."/>
            <person name="McCowan C."/>
            <person name="Murphy C."/>
            <person name="Pearson M."/>
            <person name="Priest M."/>
            <person name="Roberts A."/>
            <person name="Saif S."/>
            <person name="Shea T."/>
            <person name="Sykes S."/>
            <person name="Wortman J."/>
            <person name="Nusbaum C."/>
            <person name="Birren B."/>
        </authorList>
    </citation>
    <scope>NUCLEOTIDE SEQUENCE</scope>
    <source>
        <strain evidence="3">CBS 10117</strain>
    </source>
</reference>
<dbReference type="KEGG" id="kdj:28967264"/>
<gene>
    <name evidence="2" type="ORF">I303_03565</name>
    <name evidence="3" type="ORF">I303_103543</name>
</gene>
<sequence>MEYLIFSPSATTAQPTAIHATFLPSPIEPGYAIQAINHFADSLRCMQGATFDEWDSFIDEHFEQSARFQLNIHTGDALKSFDVPIISLPRFFLTISGEDNNLSHELVLGEISEPAIGSVESEHVEWSYGAQPLKGNLSAELAMSGGGAGILRLGRLELSLQVVEGTFPESALRILEIAQQMDCMMEVIDLVEEDKLDPQDALKRLDQDTDTDTEIGGVSIHDTNT</sequence>
<dbReference type="RefSeq" id="XP_018263693.1">
    <property type="nucleotide sequence ID" value="XM_018406885.1"/>
</dbReference>
<reference evidence="3" key="3">
    <citation type="submission" date="2024-02" db="EMBL/GenBank/DDBJ databases">
        <title>Comparative genomics of Cryptococcus and Kwoniella reveals pathogenesis evolution and contrasting modes of karyotype evolution via chromosome fusion or intercentromeric recombination.</title>
        <authorList>
            <person name="Coelho M.A."/>
            <person name="David-Palma M."/>
            <person name="Shea T."/>
            <person name="Bowers K."/>
            <person name="McGinley-Smith S."/>
            <person name="Mohammad A.W."/>
            <person name="Gnirke A."/>
            <person name="Yurkov A.M."/>
            <person name="Nowrousian M."/>
            <person name="Sun S."/>
            <person name="Cuomo C.A."/>
            <person name="Heitman J."/>
        </authorList>
    </citation>
    <scope>NUCLEOTIDE SEQUENCE</scope>
    <source>
        <strain evidence="3">CBS 10117</strain>
    </source>
</reference>
<organism evidence="2">
    <name type="scientific">Kwoniella dejecticola CBS 10117</name>
    <dbReference type="NCBI Taxonomy" id="1296121"/>
    <lineage>
        <taxon>Eukaryota</taxon>
        <taxon>Fungi</taxon>
        <taxon>Dikarya</taxon>
        <taxon>Basidiomycota</taxon>
        <taxon>Agaricomycotina</taxon>
        <taxon>Tremellomycetes</taxon>
        <taxon>Tremellales</taxon>
        <taxon>Cryptococcaceae</taxon>
        <taxon>Kwoniella</taxon>
    </lineage>
</organism>
<dbReference type="EMBL" id="CP144533">
    <property type="protein sequence ID" value="WWC60966.1"/>
    <property type="molecule type" value="Genomic_DNA"/>
</dbReference>
<dbReference type="AlphaFoldDB" id="A0A1A6A720"/>
<dbReference type="EMBL" id="KI894030">
    <property type="protein sequence ID" value="OBR85851.1"/>
    <property type="molecule type" value="Genomic_DNA"/>
</dbReference>
<dbReference type="InterPro" id="IPR029005">
    <property type="entry name" value="LIM-bd/SEUSS"/>
</dbReference>
<evidence type="ECO:0000256" key="1">
    <source>
        <dbReference type="SAM" id="MobiDB-lite"/>
    </source>
</evidence>
<dbReference type="Proteomes" id="UP000078595">
    <property type="component" value="Chromosome 4"/>
</dbReference>
<evidence type="ECO:0000313" key="4">
    <source>
        <dbReference type="Proteomes" id="UP000078595"/>
    </source>
</evidence>
<name>A0A1A6A720_9TREE</name>
<accession>A0A1A6A720</accession>
<evidence type="ECO:0000313" key="2">
    <source>
        <dbReference type="EMBL" id="OBR85851.1"/>
    </source>
</evidence>
<protein>
    <submittedName>
        <fullName evidence="2">Uncharacterized protein</fullName>
    </submittedName>
</protein>
<dbReference type="VEuPathDB" id="FungiDB:I303_03565"/>
<dbReference type="OrthoDB" id="2574878at2759"/>
<evidence type="ECO:0000313" key="3">
    <source>
        <dbReference type="EMBL" id="WWC60966.1"/>
    </source>
</evidence>
<dbReference type="Pfam" id="PF01803">
    <property type="entry name" value="LIM_bind"/>
    <property type="match status" value="1"/>
</dbReference>
<dbReference type="GeneID" id="28967264"/>
<reference evidence="2" key="1">
    <citation type="submission" date="2013-07" db="EMBL/GenBank/DDBJ databases">
        <title>The Genome Sequence of Cryptococcus dejecticola CBS10117.</title>
        <authorList>
            <consortium name="The Broad Institute Genome Sequencing Platform"/>
            <person name="Cuomo C."/>
            <person name="Litvintseva A."/>
            <person name="Chen Y."/>
            <person name="Heitman J."/>
            <person name="Sun S."/>
            <person name="Springer D."/>
            <person name="Dromer F."/>
            <person name="Young S.K."/>
            <person name="Zeng Q."/>
            <person name="Gargeya S."/>
            <person name="Fitzgerald M."/>
            <person name="Abouelleil A."/>
            <person name="Alvarado L."/>
            <person name="Berlin A.M."/>
            <person name="Chapman S.B."/>
            <person name="Dewar J."/>
            <person name="Goldberg J."/>
            <person name="Griggs A."/>
            <person name="Gujja S."/>
            <person name="Hansen M."/>
            <person name="Howarth C."/>
            <person name="Imamovic A."/>
            <person name="Larimer J."/>
            <person name="McCowan C."/>
            <person name="Murphy C."/>
            <person name="Pearson M."/>
            <person name="Priest M."/>
            <person name="Roberts A."/>
            <person name="Saif S."/>
            <person name="Shea T."/>
            <person name="Sykes S."/>
            <person name="Wortman J."/>
            <person name="Nusbaum C."/>
            <person name="Birren B."/>
        </authorList>
    </citation>
    <scope>NUCLEOTIDE SEQUENCE [LARGE SCALE GENOMIC DNA]</scope>
    <source>
        <strain evidence="2">CBS 10117</strain>
    </source>
</reference>
<proteinExistence type="predicted"/>